<dbReference type="EMBL" id="EU679002">
    <property type="protein sequence ID" value="ACG60901.1"/>
    <property type="molecule type" value="mRNA"/>
</dbReference>
<dbReference type="Pfam" id="PF01912">
    <property type="entry name" value="eIF-6"/>
    <property type="match status" value="1"/>
</dbReference>
<evidence type="ECO:0000313" key="7">
    <source>
        <dbReference type="EMBL" id="ACG60901.1"/>
    </source>
</evidence>
<dbReference type="NCBIfam" id="TIGR00323">
    <property type="entry name" value="eIF-6"/>
    <property type="match status" value="1"/>
</dbReference>
<gene>
    <name evidence="6" type="primary">EIF6</name>
</gene>
<keyword evidence="2 6" id="KW-0396">Initiation factor</keyword>
<organism evidence="7">
    <name type="scientific">Penaeus chinensis</name>
    <name type="common">Fleshy prawn</name>
    <name type="synonym">Fenneropenaeus chinensis</name>
    <dbReference type="NCBI Taxonomy" id="139456"/>
    <lineage>
        <taxon>Eukaryota</taxon>
        <taxon>Metazoa</taxon>
        <taxon>Ecdysozoa</taxon>
        <taxon>Arthropoda</taxon>
        <taxon>Crustacea</taxon>
        <taxon>Multicrustacea</taxon>
        <taxon>Malacostraca</taxon>
        <taxon>Eumalacostraca</taxon>
        <taxon>Eucarida</taxon>
        <taxon>Decapoda</taxon>
        <taxon>Dendrobranchiata</taxon>
        <taxon>Penaeoidea</taxon>
        <taxon>Penaeidae</taxon>
        <taxon>Penaeus</taxon>
    </lineage>
</organism>
<keyword evidence="1 6" id="KW-0963">Cytoplasm</keyword>
<comment type="function">
    <text evidence="6">Binds to the 60S ribosomal subunit and prevents its association with the 40S ribosomal subunit to form the 80S initiation complex in the cytoplasm. May also be involved in ribosome biogenesis.</text>
</comment>
<keyword evidence="3 6" id="KW-0648">Protein biosynthesis</keyword>
<evidence type="ECO:0000256" key="5">
    <source>
        <dbReference type="ARBA" id="ARBA00062592"/>
    </source>
</evidence>
<dbReference type="GO" id="GO:0042273">
    <property type="term" value="P:ribosomal large subunit biogenesis"/>
    <property type="evidence" value="ECO:0007669"/>
    <property type="project" value="UniProtKB-UniRule"/>
</dbReference>
<dbReference type="GO" id="GO:0043023">
    <property type="term" value="F:ribosomal large subunit binding"/>
    <property type="evidence" value="ECO:0007669"/>
    <property type="project" value="UniProtKB-UniRule"/>
</dbReference>
<dbReference type="GO" id="GO:0005737">
    <property type="term" value="C:cytoplasm"/>
    <property type="evidence" value="ECO:0007669"/>
    <property type="project" value="UniProtKB-SubCell"/>
</dbReference>
<sequence length="245" mass="26556">MAVRCQFEGSNEIGVFTRLTNAYCLTGVAASSNFYSIFEEHLSEVIPVVHTSIAGCRIVGSMVTGNRHGLLVPNSTTDQELQHIRDHLPDKVKVQRVEERLSALGNVVVCNDYVALVHPDIDRETEETIHDILKVEVFRHTIANNVLVGTYSVISNQGGIVHPATPTQELDELSMLLQVPLVAGTVNRGSNSIAAGLAVNDWAAFAGMDTTATELNVIESIFKINDASQAAISTNMRNALIDSMT</sequence>
<protein>
    <recommendedName>
        <fullName evidence="6">Eukaryotic translation initiation factor 6</fullName>
        <shortName evidence="6">eIF-6</shortName>
    </recommendedName>
</protein>
<evidence type="ECO:0000256" key="2">
    <source>
        <dbReference type="ARBA" id="ARBA00022540"/>
    </source>
</evidence>
<dbReference type="GO" id="GO:0005730">
    <property type="term" value="C:nucleolus"/>
    <property type="evidence" value="ECO:0007669"/>
    <property type="project" value="UniProtKB-SubCell"/>
</dbReference>
<dbReference type="CDD" id="cd00527">
    <property type="entry name" value="IF6"/>
    <property type="match status" value="1"/>
</dbReference>
<dbReference type="SUPFAM" id="SSF55909">
    <property type="entry name" value="Pentein"/>
    <property type="match status" value="1"/>
</dbReference>
<dbReference type="HAMAP" id="MF_00032">
    <property type="entry name" value="eIF_6"/>
    <property type="match status" value="1"/>
</dbReference>
<evidence type="ECO:0000256" key="3">
    <source>
        <dbReference type="ARBA" id="ARBA00022917"/>
    </source>
</evidence>
<proteinExistence type="evidence at transcript level"/>
<comment type="subunit">
    <text evidence="5">Monomer. Associates with the 60S ribosomal subunit. Interacts with RACK1. Interacts with DICER1, AGO2, TARBP2, MOV10 and RPL7A; they form a large RNA-induced silencing complex (RISC).</text>
</comment>
<evidence type="ECO:0000256" key="1">
    <source>
        <dbReference type="ARBA" id="ARBA00022490"/>
    </source>
</evidence>
<dbReference type="FunFam" id="3.75.10.10:FF:000001">
    <property type="entry name" value="Eukaryotic translation initiation factor 6"/>
    <property type="match status" value="1"/>
</dbReference>
<dbReference type="OrthoDB" id="4155914at2759"/>
<keyword evidence="4 6" id="KW-0539">Nucleus</keyword>
<dbReference type="AlphaFoldDB" id="C3S7J6"/>
<evidence type="ECO:0000256" key="6">
    <source>
        <dbReference type="HAMAP-Rule" id="MF_03132"/>
    </source>
</evidence>
<dbReference type="SMART" id="SM00654">
    <property type="entry name" value="eIF6"/>
    <property type="match status" value="1"/>
</dbReference>
<name>C3S7J6_PENCE</name>
<dbReference type="InterPro" id="IPR002769">
    <property type="entry name" value="eIF6"/>
</dbReference>
<reference evidence="7" key="1">
    <citation type="journal article" date="2009" name="J. Immunol.">
        <title>TRBP homolog interacts with eukaryotic initiation factor 6 (eIF6) in Fenneropenaeus chinensis.</title>
        <authorList>
            <person name="Wang S."/>
            <person name="Liu N."/>
            <person name="Chen A.J."/>
            <person name="Zhao X.F."/>
            <person name="Wang J.X."/>
        </authorList>
    </citation>
    <scope>NUCLEOTIDE SEQUENCE</scope>
</reference>
<keyword evidence="6" id="KW-0690">Ribosome biogenesis</keyword>
<accession>C3S7J6</accession>
<dbReference type="PIRSF" id="PIRSF006413">
    <property type="entry name" value="IF-6"/>
    <property type="match status" value="1"/>
</dbReference>
<evidence type="ECO:0000256" key="4">
    <source>
        <dbReference type="ARBA" id="ARBA00023242"/>
    </source>
</evidence>
<dbReference type="GO" id="GO:0042256">
    <property type="term" value="P:cytosolic ribosome assembly"/>
    <property type="evidence" value="ECO:0007669"/>
    <property type="project" value="UniProtKB-UniRule"/>
</dbReference>
<dbReference type="GO" id="GO:0003743">
    <property type="term" value="F:translation initiation factor activity"/>
    <property type="evidence" value="ECO:0007669"/>
    <property type="project" value="UniProtKB-UniRule"/>
</dbReference>
<comment type="subcellular location">
    <subcellularLocation>
        <location evidence="6">Cytoplasm</location>
    </subcellularLocation>
    <subcellularLocation>
        <location evidence="6">Nucleus</location>
        <location evidence="6">Nucleolus</location>
    </subcellularLocation>
    <text evidence="6">Shuttles between cytoplasm and nucleus/nucleolus.</text>
</comment>
<comment type="similarity">
    <text evidence="6">Belongs to the eIF-6 family.</text>
</comment>
<dbReference type="Gene3D" id="3.75.10.10">
    <property type="entry name" value="L-arginine/glycine Amidinotransferase, Chain A"/>
    <property type="match status" value="1"/>
</dbReference>
<dbReference type="PANTHER" id="PTHR10784">
    <property type="entry name" value="TRANSLATION INITIATION FACTOR 6"/>
    <property type="match status" value="1"/>
</dbReference>